<dbReference type="HOGENOM" id="CLU_1858223_0_0_1"/>
<evidence type="ECO:0000313" key="3">
    <source>
        <dbReference type="Proteomes" id="UP000002051"/>
    </source>
</evidence>
<sequence>MFLKEQRFAMFSHGQLYIAISRVTSKHSLKILIVDEDGDNATTASDVVYHKVNPFSILYKFAMWDLKSITPTFLSEFNKHEGRIKIDNWDVSMIIYFKVAIWLKGQVRNNNNLDIQLNNHKYYYKLLMNNQSCLLIEF</sequence>
<protein>
    <recommendedName>
        <fullName evidence="4">PIF1 helicase</fullName>
    </recommendedName>
</protein>
<keyword evidence="3" id="KW-1185">Reference proteome</keyword>
<dbReference type="AlphaFoldDB" id="A0A072UBW1"/>
<reference evidence="1 3" key="1">
    <citation type="journal article" date="2011" name="Nature">
        <title>The Medicago genome provides insight into the evolution of rhizobial symbioses.</title>
        <authorList>
            <person name="Young N.D."/>
            <person name="Debelle F."/>
            <person name="Oldroyd G.E."/>
            <person name="Geurts R."/>
            <person name="Cannon S.B."/>
            <person name="Udvardi M.K."/>
            <person name="Benedito V.A."/>
            <person name="Mayer K.F."/>
            <person name="Gouzy J."/>
            <person name="Schoof H."/>
            <person name="Van de Peer Y."/>
            <person name="Proost S."/>
            <person name="Cook D.R."/>
            <person name="Meyers B.C."/>
            <person name="Spannagl M."/>
            <person name="Cheung F."/>
            <person name="De Mita S."/>
            <person name="Krishnakumar V."/>
            <person name="Gundlach H."/>
            <person name="Zhou S."/>
            <person name="Mudge J."/>
            <person name="Bharti A.K."/>
            <person name="Murray J.D."/>
            <person name="Naoumkina M.A."/>
            <person name="Rosen B."/>
            <person name="Silverstein K.A."/>
            <person name="Tang H."/>
            <person name="Rombauts S."/>
            <person name="Zhao P.X."/>
            <person name="Zhou P."/>
            <person name="Barbe V."/>
            <person name="Bardou P."/>
            <person name="Bechner M."/>
            <person name="Bellec A."/>
            <person name="Berger A."/>
            <person name="Berges H."/>
            <person name="Bidwell S."/>
            <person name="Bisseling T."/>
            <person name="Choisne N."/>
            <person name="Couloux A."/>
            <person name="Denny R."/>
            <person name="Deshpande S."/>
            <person name="Dai X."/>
            <person name="Doyle J.J."/>
            <person name="Dudez A.M."/>
            <person name="Farmer A.D."/>
            <person name="Fouteau S."/>
            <person name="Franken C."/>
            <person name="Gibelin C."/>
            <person name="Gish J."/>
            <person name="Goldstein S."/>
            <person name="Gonzalez A.J."/>
            <person name="Green P.J."/>
            <person name="Hallab A."/>
            <person name="Hartog M."/>
            <person name="Hua A."/>
            <person name="Humphray S.J."/>
            <person name="Jeong D.H."/>
            <person name="Jing Y."/>
            <person name="Jocker A."/>
            <person name="Kenton S.M."/>
            <person name="Kim D.J."/>
            <person name="Klee K."/>
            <person name="Lai H."/>
            <person name="Lang C."/>
            <person name="Lin S."/>
            <person name="Macmil S.L."/>
            <person name="Magdelenat G."/>
            <person name="Matthews L."/>
            <person name="McCorrison J."/>
            <person name="Monaghan E.L."/>
            <person name="Mun J.H."/>
            <person name="Najar F.Z."/>
            <person name="Nicholson C."/>
            <person name="Noirot C."/>
            <person name="O'Bleness M."/>
            <person name="Paule C.R."/>
            <person name="Poulain J."/>
            <person name="Prion F."/>
            <person name="Qin B."/>
            <person name="Qu C."/>
            <person name="Retzel E.F."/>
            <person name="Riddle C."/>
            <person name="Sallet E."/>
            <person name="Samain S."/>
            <person name="Samson N."/>
            <person name="Sanders I."/>
            <person name="Saurat O."/>
            <person name="Scarpelli C."/>
            <person name="Schiex T."/>
            <person name="Segurens B."/>
            <person name="Severin A.J."/>
            <person name="Sherrier D.J."/>
            <person name="Shi R."/>
            <person name="Sims S."/>
            <person name="Singer S.R."/>
            <person name="Sinharoy S."/>
            <person name="Sterck L."/>
            <person name="Viollet A."/>
            <person name="Wang B.B."/>
            <person name="Wang K."/>
            <person name="Wang M."/>
            <person name="Wang X."/>
            <person name="Warfsmann J."/>
            <person name="Weissenbach J."/>
            <person name="White D.D."/>
            <person name="White J.D."/>
            <person name="Wiley G.B."/>
            <person name="Wincker P."/>
            <person name="Xing Y."/>
            <person name="Yang L."/>
            <person name="Yao Z."/>
            <person name="Ying F."/>
            <person name="Zhai J."/>
            <person name="Zhou L."/>
            <person name="Zuber A."/>
            <person name="Denarie J."/>
            <person name="Dixon R.A."/>
            <person name="May G.D."/>
            <person name="Schwartz D.C."/>
            <person name="Rogers J."/>
            <person name="Quetier F."/>
            <person name="Town C.D."/>
            <person name="Roe B.A."/>
        </authorList>
    </citation>
    <scope>NUCLEOTIDE SEQUENCE [LARGE SCALE GENOMIC DNA]</scope>
    <source>
        <strain evidence="1">A17</strain>
        <strain evidence="2 3">cv. Jemalong A17</strain>
    </source>
</reference>
<gene>
    <name evidence="1" type="ordered locus">MTR_6g086725</name>
</gene>
<reference evidence="1 3" key="2">
    <citation type="journal article" date="2014" name="BMC Genomics">
        <title>An improved genome release (version Mt4.0) for the model legume Medicago truncatula.</title>
        <authorList>
            <person name="Tang H."/>
            <person name="Krishnakumar V."/>
            <person name="Bidwell S."/>
            <person name="Rosen B."/>
            <person name="Chan A."/>
            <person name="Zhou S."/>
            <person name="Gentzbittel L."/>
            <person name="Childs K.L."/>
            <person name="Yandell M."/>
            <person name="Gundlach H."/>
            <person name="Mayer K.F."/>
            <person name="Schwartz D.C."/>
            <person name="Town C.D."/>
        </authorList>
    </citation>
    <scope>GENOME REANNOTATION</scope>
    <source>
        <strain evidence="1">A17</strain>
        <strain evidence="2 3">cv. Jemalong A17</strain>
    </source>
</reference>
<organism evidence="1 3">
    <name type="scientific">Medicago truncatula</name>
    <name type="common">Barrel medic</name>
    <name type="synonym">Medicago tribuloides</name>
    <dbReference type="NCBI Taxonomy" id="3880"/>
    <lineage>
        <taxon>Eukaryota</taxon>
        <taxon>Viridiplantae</taxon>
        <taxon>Streptophyta</taxon>
        <taxon>Embryophyta</taxon>
        <taxon>Tracheophyta</taxon>
        <taxon>Spermatophyta</taxon>
        <taxon>Magnoliopsida</taxon>
        <taxon>eudicotyledons</taxon>
        <taxon>Gunneridae</taxon>
        <taxon>Pentapetalae</taxon>
        <taxon>rosids</taxon>
        <taxon>fabids</taxon>
        <taxon>Fabales</taxon>
        <taxon>Fabaceae</taxon>
        <taxon>Papilionoideae</taxon>
        <taxon>50 kb inversion clade</taxon>
        <taxon>NPAAA clade</taxon>
        <taxon>Hologalegina</taxon>
        <taxon>IRL clade</taxon>
        <taxon>Trifolieae</taxon>
        <taxon>Medicago</taxon>
    </lineage>
</organism>
<dbReference type="EMBL" id="CM001222">
    <property type="protein sequence ID" value="KEH27112.1"/>
    <property type="molecule type" value="Genomic_DNA"/>
</dbReference>
<accession>A0A072UBW1</accession>
<reference evidence="2" key="3">
    <citation type="submission" date="2015-04" db="UniProtKB">
        <authorList>
            <consortium name="EnsemblPlants"/>
        </authorList>
    </citation>
    <scope>IDENTIFICATION</scope>
    <source>
        <strain evidence="2">cv. Jemalong A17</strain>
    </source>
</reference>
<name>A0A072UBW1_MEDTR</name>
<evidence type="ECO:0000313" key="1">
    <source>
        <dbReference type="EMBL" id="KEH27112.1"/>
    </source>
</evidence>
<evidence type="ECO:0008006" key="4">
    <source>
        <dbReference type="Google" id="ProtNLM"/>
    </source>
</evidence>
<proteinExistence type="predicted"/>
<dbReference type="EnsemblPlants" id="KEH27112">
    <property type="protein sequence ID" value="KEH27112"/>
    <property type="gene ID" value="MTR_6g086725"/>
</dbReference>
<dbReference type="Proteomes" id="UP000002051">
    <property type="component" value="Chromosome 6"/>
</dbReference>
<evidence type="ECO:0000313" key="2">
    <source>
        <dbReference type="EnsemblPlants" id="KEH27112"/>
    </source>
</evidence>